<dbReference type="STRING" id="418784.A0A2P7YQY9"/>
<dbReference type="NCBIfam" id="TIGR01452">
    <property type="entry name" value="PGP_euk"/>
    <property type="match status" value="1"/>
</dbReference>
<accession>A0A2P7YQY9</accession>
<evidence type="ECO:0000256" key="5">
    <source>
        <dbReference type="PIRNR" id="PIRNR000915"/>
    </source>
</evidence>
<dbReference type="GO" id="GO:0046872">
    <property type="term" value="F:metal ion binding"/>
    <property type="evidence" value="ECO:0007669"/>
    <property type="project" value="UniProtKB-KW"/>
</dbReference>
<reference evidence="9 10" key="1">
    <citation type="submission" date="2018-03" db="EMBL/GenBank/DDBJ databases">
        <title>Candida pseudohaemulonii genome assembly and annotation.</title>
        <authorList>
            <person name="Munoz J.F."/>
            <person name="Gade L.G."/>
            <person name="Chow N.A."/>
            <person name="Litvintseva A.P."/>
            <person name="Loparev V.N."/>
            <person name="Cuomo C.A."/>
        </authorList>
    </citation>
    <scope>NUCLEOTIDE SEQUENCE [LARGE SCALE GENOMIC DNA]</scope>
    <source>
        <strain evidence="9 10">B12108</strain>
    </source>
</reference>
<evidence type="ECO:0000256" key="1">
    <source>
        <dbReference type="ARBA" id="ARBA00022801"/>
    </source>
</evidence>
<dbReference type="GO" id="GO:0005975">
    <property type="term" value="P:carbohydrate metabolic process"/>
    <property type="evidence" value="ECO:0007669"/>
    <property type="project" value="EnsemblFungi"/>
</dbReference>
<dbReference type="RefSeq" id="XP_024713694.1">
    <property type="nucleotide sequence ID" value="XM_024858288.1"/>
</dbReference>
<evidence type="ECO:0000256" key="2">
    <source>
        <dbReference type="ARBA" id="ARBA00050247"/>
    </source>
</evidence>
<evidence type="ECO:0000313" key="9">
    <source>
        <dbReference type="EMBL" id="PSK38369.1"/>
    </source>
</evidence>
<dbReference type="Pfam" id="PF13344">
    <property type="entry name" value="Hydrolase_6"/>
    <property type="match status" value="1"/>
</dbReference>
<evidence type="ECO:0000313" key="10">
    <source>
        <dbReference type="Proteomes" id="UP000241107"/>
    </source>
</evidence>
<dbReference type="GO" id="GO:0004035">
    <property type="term" value="F:alkaline phosphatase activity"/>
    <property type="evidence" value="ECO:0007669"/>
    <property type="project" value="EnsemblFungi"/>
</dbReference>
<dbReference type="VEuPathDB" id="FungiDB:C7M61_002932"/>
<comment type="cofactor">
    <cofactor evidence="8">
        <name>Mg(2+)</name>
        <dbReference type="ChEBI" id="CHEBI:18420"/>
    </cofactor>
    <text evidence="8">Divalent metal ions. Mg(2+) is the most effective.</text>
</comment>
<evidence type="ECO:0000256" key="3">
    <source>
        <dbReference type="ARBA" id="ARBA00066659"/>
    </source>
</evidence>
<dbReference type="InterPro" id="IPR036412">
    <property type="entry name" value="HAD-like_sf"/>
</dbReference>
<keyword evidence="8" id="KW-0460">Magnesium</keyword>
<dbReference type="Proteomes" id="UP000241107">
    <property type="component" value="Unassembled WGS sequence"/>
</dbReference>
<evidence type="ECO:0000256" key="7">
    <source>
        <dbReference type="PIRSR" id="PIRSR000915-2"/>
    </source>
</evidence>
<dbReference type="OrthoDB" id="413953at2759"/>
<evidence type="ECO:0000256" key="8">
    <source>
        <dbReference type="PIRSR" id="PIRSR000915-3"/>
    </source>
</evidence>
<feature type="active site" description="Proton donor" evidence="6">
    <location>
        <position position="31"/>
    </location>
</feature>
<dbReference type="EC" id="3.1.3.41" evidence="3 5"/>
<dbReference type="NCBIfam" id="TIGR01460">
    <property type="entry name" value="HAD-SF-IIA"/>
    <property type="match status" value="1"/>
</dbReference>
<dbReference type="SUPFAM" id="SSF56784">
    <property type="entry name" value="HAD-like"/>
    <property type="match status" value="1"/>
</dbReference>
<dbReference type="GO" id="GO:0008967">
    <property type="term" value="F:phosphoglycolate phosphatase activity"/>
    <property type="evidence" value="ECO:0007669"/>
    <property type="project" value="EnsemblFungi"/>
</dbReference>
<dbReference type="PANTHER" id="PTHR19288">
    <property type="entry name" value="4-NITROPHENYLPHOSPHATASE-RELATED"/>
    <property type="match status" value="1"/>
</dbReference>
<evidence type="ECO:0000256" key="4">
    <source>
        <dbReference type="ARBA" id="ARBA00069197"/>
    </source>
</evidence>
<keyword evidence="8" id="KW-0479">Metal-binding</keyword>
<keyword evidence="10" id="KW-1185">Reference proteome</keyword>
<feature type="binding site" evidence="8">
    <location>
        <position position="29"/>
    </location>
    <ligand>
        <name>Mg(2+)</name>
        <dbReference type="ChEBI" id="CHEBI:18420"/>
    </ligand>
</feature>
<dbReference type="PIRSF" id="PIRSF000915">
    <property type="entry name" value="PGP-type_phosphatase"/>
    <property type="match status" value="1"/>
</dbReference>
<dbReference type="GO" id="GO:0004721">
    <property type="term" value="F:phosphoprotein phosphatase activity"/>
    <property type="evidence" value="ECO:0007669"/>
    <property type="project" value="EnsemblFungi"/>
</dbReference>
<comment type="catalytic activity">
    <reaction evidence="2 5">
        <text>4-nitrophenyl phosphate + H2O = 4-nitrophenol + phosphate + H(+)</text>
        <dbReference type="Rhea" id="RHEA:21664"/>
        <dbReference type="ChEBI" id="CHEBI:15377"/>
        <dbReference type="ChEBI" id="CHEBI:15378"/>
        <dbReference type="ChEBI" id="CHEBI:43474"/>
        <dbReference type="ChEBI" id="CHEBI:57917"/>
        <dbReference type="ChEBI" id="CHEBI:61146"/>
        <dbReference type="EC" id="3.1.3.41"/>
    </reaction>
</comment>
<evidence type="ECO:0000256" key="6">
    <source>
        <dbReference type="PIRSR" id="PIRSR000915-1"/>
    </source>
</evidence>
<dbReference type="EMBL" id="PYFQ01000006">
    <property type="protein sequence ID" value="PSK38369.1"/>
    <property type="molecule type" value="Genomic_DNA"/>
</dbReference>
<dbReference type="AlphaFoldDB" id="A0A2P7YQY9"/>
<sequence length="315" mass="35044">MTRQAAPQKVTSKEEALQLLEEFDHFLFDCDGVIWLGPDKIPGASEFVELLKEKKKTYAFVTNNSSVSRDTYKKKFEKLGFPDVTKDIIFPSCYAAALILKRDLKIPEGSKVWVLGDEGIEHELKEAGYVPLGGNDEALDEEWDPAHRLLKVDEDVKAVVIGSTKKLNYLRVATTLQYLLHKNRSIPFIGTNIDKTYPGPFGTTLPAGGSFVNYMSFTSSRDFIDVGKPSPLLLDNIIESCLFDRKKTLMFGDTLYTDVKFGNDGKLGGDAGGSLLVLSGGTSQEELDLLDKKDESLVPLYYVESVGRLLELLRN</sequence>
<dbReference type="FunFam" id="3.40.50.1000:FF:000039">
    <property type="entry name" value="Phosphoglycolate phosphatase"/>
    <property type="match status" value="1"/>
</dbReference>
<dbReference type="InterPro" id="IPR023214">
    <property type="entry name" value="HAD_sf"/>
</dbReference>
<dbReference type="GO" id="GO:0005737">
    <property type="term" value="C:cytoplasm"/>
    <property type="evidence" value="ECO:0007669"/>
    <property type="project" value="TreeGrafter"/>
</dbReference>
<dbReference type="Pfam" id="PF13242">
    <property type="entry name" value="Hydrolase_like"/>
    <property type="match status" value="1"/>
</dbReference>
<comment type="caution">
    <text evidence="9">The sequence shown here is derived from an EMBL/GenBank/DDBJ whole genome shotgun (WGS) entry which is preliminary data.</text>
</comment>
<name>A0A2P7YQY9_9ASCO</name>
<feature type="binding site" evidence="8">
    <location>
        <position position="253"/>
    </location>
    <ligand>
        <name>Mg(2+)</name>
        <dbReference type="ChEBI" id="CHEBI:18420"/>
    </ligand>
</feature>
<proteinExistence type="predicted"/>
<dbReference type="InterPro" id="IPR006357">
    <property type="entry name" value="HAD-SF_hydro_IIA"/>
</dbReference>
<dbReference type="InterPro" id="IPR006349">
    <property type="entry name" value="PGP_euk"/>
</dbReference>
<feature type="active site" description="Nucleophile" evidence="6">
    <location>
        <position position="29"/>
    </location>
</feature>
<feature type="binding site" evidence="7">
    <location>
        <position position="228"/>
    </location>
    <ligand>
        <name>substrate</name>
    </ligand>
</feature>
<keyword evidence="1 5" id="KW-0378">Hydrolase</keyword>
<feature type="binding site" evidence="8">
    <location>
        <position position="31"/>
    </location>
    <ligand>
        <name>Mg(2+)</name>
        <dbReference type="ChEBI" id="CHEBI:18420"/>
    </ligand>
</feature>
<dbReference type="GeneID" id="36566321"/>
<gene>
    <name evidence="9" type="ORF">C7M61_002932</name>
</gene>
<dbReference type="PANTHER" id="PTHR19288:SF46">
    <property type="entry name" value="HALOACID DEHALOGENASE-LIKE HYDROLASE DOMAIN-CONTAINING PROTEIN 2"/>
    <property type="match status" value="1"/>
</dbReference>
<dbReference type="Gene3D" id="3.40.50.1000">
    <property type="entry name" value="HAD superfamily/HAD-like"/>
    <property type="match status" value="2"/>
</dbReference>
<protein>
    <recommendedName>
        <fullName evidence="4 5">4-nitrophenylphosphatase</fullName>
        <shortName evidence="5">PNPPase</shortName>
        <ecNumber evidence="3 5">3.1.3.41</ecNumber>
    </recommendedName>
</protein>
<organism evidence="9 10">
    <name type="scientific">Candidozyma pseudohaemuli</name>
    <dbReference type="NCBI Taxonomy" id="418784"/>
    <lineage>
        <taxon>Eukaryota</taxon>
        <taxon>Fungi</taxon>
        <taxon>Dikarya</taxon>
        <taxon>Ascomycota</taxon>
        <taxon>Saccharomycotina</taxon>
        <taxon>Pichiomycetes</taxon>
        <taxon>Metschnikowiaceae</taxon>
        <taxon>Candidozyma</taxon>
    </lineage>
</organism>